<reference evidence="3 4" key="1">
    <citation type="journal article" date="2018" name="Nat. Genet.">
        <title>The Rosa genome provides new insights in the design of modern roses.</title>
        <authorList>
            <person name="Bendahmane M."/>
        </authorList>
    </citation>
    <scope>NUCLEOTIDE SEQUENCE [LARGE SCALE GENOMIC DNA]</scope>
    <source>
        <strain evidence="4">cv. Old Blush</strain>
    </source>
</reference>
<dbReference type="Proteomes" id="UP000238479">
    <property type="component" value="Chromosome 5"/>
</dbReference>
<dbReference type="EMBL" id="PDCK01000043">
    <property type="protein sequence ID" value="PRQ30861.1"/>
    <property type="molecule type" value="Genomic_DNA"/>
</dbReference>
<evidence type="ECO:0000256" key="2">
    <source>
        <dbReference type="SAM" id="Phobius"/>
    </source>
</evidence>
<comment type="caution">
    <text evidence="3">The sequence shown here is derived from an EMBL/GenBank/DDBJ whole genome shotgun (WGS) entry which is preliminary data.</text>
</comment>
<sequence>MERELRHKSQKKQSSRQTQIEKEREREREREEKSQSDRPRSQSPLRLLVFFGSLYSRLVFFASRTDPDRDREKTNIRRSRQTQIERERENKNRRRSRPRSRERRKILESQPLRLLVGRRPRPNLLRLLLGVPLLLVWSCSFVWSSAASSDLFCSKIRKCCNSLSRPEIGLDFHFLISSSSCHQSSPNFFHWLRMVLAHLYVVTFHSGAACSGGGKLEPI</sequence>
<feature type="region of interest" description="Disordered" evidence="1">
    <location>
        <begin position="1"/>
        <end position="41"/>
    </location>
</feature>
<dbReference type="Gramene" id="PRQ30861">
    <property type="protein sequence ID" value="PRQ30861"/>
    <property type="gene ID" value="RchiOBHm_Chr5g0029201"/>
</dbReference>
<keyword evidence="2" id="KW-0472">Membrane</keyword>
<feature type="transmembrane region" description="Helical" evidence="2">
    <location>
        <begin position="123"/>
        <end position="143"/>
    </location>
</feature>
<organism evidence="3 4">
    <name type="scientific">Rosa chinensis</name>
    <name type="common">China rose</name>
    <dbReference type="NCBI Taxonomy" id="74649"/>
    <lineage>
        <taxon>Eukaryota</taxon>
        <taxon>Viridiplantae</taxon>
        <taxon>Streptophyta</taxon>
        <taxon>Embryophyta</taxon>
        <taxon>Tracheophyta</taxon>
        <taxon>Spermatophyta</taxon>
        <taxon>Magnoliopsida</taxon>
        <taxon>eudicotyledons</taxon>
        <taxon>Gunneridae</taxon>
        <taxon>Pentapetalae</taxon>
        <taxon>rosids</taxon>
        <taxon>fabids</taxon>
        <taxon>Rosales</taxon>
        <taxon>Rosaceae</taxon>
        <taxon>Rosoideae</taxon>
        <taxon>Rosoideae incertae sedis</taxon>
        <taxon>Rosa</taxon>
    </lineage>
</organism>
<proteinExistence type="predicted"/>
<keyword evidence="2" id="KW-0812">Transmembrane</keyword>
<feature type="compositionally biased region" description="Basic residues" evidence="1">
    <location>
        <begin position="91"/>
        <end position="102"/>
    </location>
</feature>
<accession>A0A2P6Q9K6</accession>
<dbReference type="AlphaFoldDB" id="A0A2P6Q9K6"/>
<feature type="compositionally biased region" description="Basic and acidic residues" evidence="1">
    <location>
        <begin position="19"/>
        <end position="40"/>
    </location>
</feature>
<keyword evidence="4" id="KW-1185">Reference proteome</keyword>
<protein>
    <submittedName>
        <fullName evidence="3">Uncharacterized protein</fullName>
    </submittedName>
</protein>
<name>A0A2P6Q9K6_ROSCH</name>
<evidence type="ECO:0000313" key="4">
    <source>
        <dbReference type="Proteomes" id="UP000238479"/>
    </source>
</evidence>
<gene>
    <name evidence="3" type="ORF">RchiOBHm_Chr5g0029201</name>
</gene>
<evidence type="ECO:0000313" key="3">
    <source>
        <dbReference type="EMBL" id="PRQ30861.1"/>
    </source>
</evidence>
<keyword evidence="2" id="KW-1133">Transmembrane helix</keyword>
<feature type="region of interest" description="Disordered" evidence="1">
    <location>
        <begin position="69"/>
        <end position="102"/>
    </location>
</feature>
<evidence type="ECO:0000256" key="1">
    <source>
        <dbReference type="SAM" id="MobiDB-lite"/>
    </source>
</evidence>